<dbReference type="Pfam" id="PF04414">
    <property type="entry name" value="tRNA_deacylase"/>
    <property type="match status" value="1"/>
</dbReference>
<reference evidence="5 6" key="1">
    <citation type="journal article" date="2012" name="J. Bacteriol.">
        <title>Complete genome sequence of the hyperthermophilic cellulolytic Crenarchaeon 'Thermogladius cellulolyticus' 1633.</title>
        <authorList>
            <person name="Mardanov A.V."/>
            <person name="Kochetkova T.V."/>
            <person name="Beletsky A.V."/>
            <person name="Bonch-Osmolovskaya E.A."/>
            <person name="Ravin N.V."/>
            <person name="Skryabin K.G."/>
        </authorList>
    </citation>
    <scope>NUCLEOTIDE SEQUENCE [LARGE SCALE GENOMIC DNA]</scope>
    <source>
        <strain evidence="6">DSM 22663 / VKM B-2946 / 1633</strain>
    </source>
</reference>
<keyword evidence="3 4" id="KW-0862">Zinc</keyword>
<dbReference type="FunCoup" id="I3TEE4">
    <property type="interactions" value="2"/>
</dbReference>
<dbReference type="HOGENOM" id="CLU_056464_1_0_2"/>
<keyword evidence="2 4" id="KW-0378">Hydrolase</keyword>
<evidence type="ECO:0000256" key="4">
    <source>
        <dbReference type="HAMAP-Rule" id="MF_00562"/>
    </source>
</evidence>
<evidence type="ECO:0000256" key="1">
    <source>
        <dbReference type="ARBA" id="ARBA00022723"/>
    </source>
</evidence>
<dbReference type="EC" id="3.1.1.96" evidence="4"/>
<dbReference type="AlphaFoldDB" id="I3TEE4"/>
<dbReference type="EMBL" id="CP003531">
    <property type="protein sequence ID" value="AFK51132.1"/>
    <property type="molecule type" value="Genomic_DNA"/>
</dbReference>
<evidence type="ECO:0000313" key="6">
    <source>
        <dbReference type="Proteomes" id="UP000005270"/>
    </source>
</evidence>
<dbReference type="GO" id="GO:0008270">
    <property type="term" value="F:zinc ion binding"/>
    <property type="evidence" value="ECO:0007669"/>
    <property type="project" value="UniProtKB-UniRule"/>
</dbReference>
<dbReference type="PANTHER" id="PTHR34667">
    <property type="entry name" value="D-AMINOACYL-TRNA DEACYLASE"/>
    <property type="match status" value="1"/>
</dbReference>
<comment type="catalytic activity">
    <reaction evidence="4">
        <text>a D-aminoacyl-tRNA + H2O = a tRNA + a D-alpha-amino acid + H(+)</text>
        <dbReference type="Rhea" id="RHEA:13953"/>
        <dbReference type="Rhea" id="RHEA-COMP:10123"/>
        <dbReference type="Rhea" id="RHEA-COMP:10124"/>
        <dbReference type="ChEBI" id="CHEBI:15377"/>
        <dbReference type="ChEBI" id="CHEBI:15378"/>
        <dbReference type="ChEBI" id="CHEBI:59871"/>
        <dbReference type="ChEBI" id="CHEBI:78442"/>
        <dbReference type="ChEBI" id="CHEBI:79333"/>
        <dbReference type="EC" id="3.1.1.96"/>
    </reaction>
</comment>
<keyword evidence="6" id="KW-1185">Reference proteome</keyword>
<comment type="cofactor">
    <cofactor evidence="4">
        <name>Zn(2+)</name>
        <dbReference type="ChEBI" id="CHEBI:29105"/>
    </cofactor>
    <text evidence="4">Binds 2 Zn(2+) ions per subunit.</text>
</comment>
<evidence type="ECO:0000313" key="5">
    <source>
        <dbReference type="EMBL" id="AFK51132.1"/>
    </source>
</evidence>
<keyword evidence="1 4" id="KW-0479">Metal-binding</keyword>
<dbReference type="eggNOG" id="arCOG01616">
    <property type="taxonomic scope" value="Archaea"/>
</dbReference>
<dbReference type="HAMAP" id="MF_00562">
    <property type="entry name" value="Deacylase_DtdA"/>
    <property type="match status" value="1"/>
</dbReference>
<evidence type="ECO:0000256" key="3">
    <source>
        <dbReference type="ARBA" id="ARBA00022833"/>
    </source>
</evidence>
<dbReference type="RefSeq" id="WP_014737382.1">
    <property type="nucleotide sequence ID" value="NC_017954.1"/>
</dbReference>
<comment type="similarity">
    <text evidence="4">Belongs to the DtdA deacylase family.</text>
</comment>
<sequence>MIGIVYSVNDPAGAGAAAKLVRLGFKIAECRAVECWSRPGVTVAGFDEDVIEFDFLDDALPEAEYFIVLSRHSSQAGVKSYTVHHTGNFGGEALYGGRPGELGMANPVVAFGLLRELVKRAEMKGRLGEYRVSYEATHHGPTSLKKPLTFVEIGSSLTEWVDEVNQEILAESVASLLESGPVGCRPAIGIGGGHYPWKHTEYSLRENVCFGHLLPKYAIEYLSAEVLERMIKRTYGSVKLIVVEKKSTRLEHRMMIESFATSRGLEVVYI</sequence>
<dbReference type="GeneID" id="13013023"/>
<gene>
    <name evidence="4" type="primary">dtdA</name>
    <name evidence="5" type="ordered locus">TCELL_0708</name>
</gene>
<dbReference type="PIRSF" id="PIRSF016210">
    <property type="entry name" value="UCP016210"/>
    <property type="match status" value="1"/>
</dbReference>
<comment type="subunit">
    <text evidence="4">Monomer.</text>
</comment>
<dbReference type="Gene3D" id="3.40.50.10700">
    <property type="entry name" value="AF0625-like"/>
    <property type="match status" value="1"/>
</dbReference>
<proteinExistence type="inferred from homology"/>
<dbReference type="GO" id="GO:0106026">
    <property type="term" value="F:Gly-tRNA(Ala) deacylase activity"/>
    <property type="evidence" value="ECO:0007669"/>
    <property type="project" value="RHEA"/>
</dbReference>
<comment type="catalytic activity">
    <reaction evidence="4">
        <text>glycyl-tRNA(Ala) + H2O = tRNA(Ala) + glycine + H(+)</text>
        <dbReference type="Rhea" id="RHEA:53744"/>
        <dbReference type="Rhea" id="RHEA-COMP:9657"/>
        <dbReference type="Rhea" id="RHEA-COMP:13640"/>
        <dbReference type="ChEBI" id="CHEBI:15377"/>
        <dbReference type="ChEBI" id="CHEBI:15378"/>
        <dbReference type="ChEBI" id="CHEBI:57305"/>
        <dbReference type="ChEBI" id="CHEBI:78442"/>
        <dbReference type="ChEBI" id="CHEBI:78522"/>
        <dbReference type="EC" id="3.1.1.96"/>
    </reaction>
</comment>
<dbReference type="KEGG" id="thg:TCELL_0708"/>
<dbReference type="InterPro" id="IPR018033">
    <property type="entry name" value="Deacylase_DtdA_archaea"/>
</dbReference>
<accession>I3TEE4</accession>
<evidence type="ECO:0000256" key="2">
    <source>
        <dbReference type="ARBA" id="ARBA00022801"/>
    </source>
</evidence>
<dbReference type="InParanoid" id="I3TEE4"/>
<dbReference type="GO" id="GO:0051499">
    <property type="term" value="F:D-aminoacyl-tRNA deacylase activity"/>
    <property type="evidence" value="ECO:0007669"/>
    <property type="project" value="UniProtKB-UniRule"/>
</dbReference>
<dbReference type="NCBIfam" id="NF003072">
    <property type="entry name" value="PRK03995.1-4"/>
    <property type="match status" value="1"/>
</dbReference>
<dbReference type="PANTHER" id="PTHR34667:SF1">
    <property type="entry name" value="D-AMINOACYL-TRNA DEACYLASE"/>
    <property type="match status" value="1"/>
</dbReference>
<name>I3TEE4_THEC1</name>
<dbReference type="InterPro" id="IPR007508">
    <property type="entry name" value="DtdA"/>
</dbReference>
<dbReference type="Gene3D" id="3.40.630.50">
    <property type="entry name" value="AF0625-like"/>
    <property type="match status" value="1"/>
</dbReference>
<dbReference type="GO" id="GO:0019478">
    <property type="term" value="P:D-amino acid catabolic process"/>
    <property type="evidence" value="ECO:0007669"/>
    <property type="project" value="UniProtKB-UniRule"/>
</dbReference>
<dbReference type="STRING" id="1184251.TCELL_0708"/>
<organism evidence="5 6">
    <name type="scientific">Thermogladius calderae (strain DSM 22663 / VKM B-2946 / 1633)</name>
    <dbReference type="NCBI Taxonomy" id="1184251"/>
    <lineage>
        <taxon>Archaea</taxon>
        <taxon>Thermoproteota</taxon>
        <taxon>Thermoprotei</taxon>
        <taxon>Desulfurococcales</taxon>
        <taxon>Desulfurococcaceae</taxon>
        <taxon>Thermogladius</taxon>
    </lineage>
</organism>
<dbReference type="OrthoDB" id="9863at2157"/>
<comment type="function">
    <text evidence="4">D-aminoacyl-tRNA deacylase with broad substrate specificity. By recycling D-aminoacyl-tRNA to D-amino acids and free tRNA molecules, this enzyme counteracts the toxicity associated with the formation of D-aminoacyl-tRNA entities in vivo.</text>
</comment>
<dbReference type="SUPFAM" id="SSF142535">
    <property type="entry name" value="AF0625-like"/>
    <property type="match status" value="1"/>
</dbReference>
<protein>
    <recommendedName>
        <fullName evidence="4">D-aminoacyl-tRNA deacylase</fullName>
        <ecNumber evidence="4">3.1.1.96</ecNumber>
    </recommendedName>
</protein>
<dbReference type="Proteomes" id="UP000005270">
    <property type="component" value="Chromosome"/>
</dbReference>